<comment type="caution">
    <text evidence="1">The sequence shown here is derived from an EMBL/GenBank/DDBJ whole genome shotgun (WGS) entry which is preliminary data.</text>
</comment>
<name>A0A5M8RQV8_9BACI</name>
<protein>
    <submittedName>
        <fullName evidence="1">Uncharacterized protein</fullName>
    </submittedName>
</protein>
<accession>A0A5M8RQV8</accession>
<dbReference type="RefSeq" id="WP_150149799.1">
    <property type="nucleotide sequence ID" value="NZ_QSND01000002.1"/>
</dbReference>
<reference evidence="1 2" key="1">
    <citation type="submission" date="2018-08" db="EMBL/GenBank/DDBJ databases">
        <title>Bacillus phenotypic plasticity.</title>
        <authorList>
            <person name="Hurtado E."/>
        </authorList>
    </citation>
    <scope>NUCLEOTIDE SEQUENCE [LARGE SCALE GENOMIC DNA]</scope>
    <source>
        <strain evidence="1 2">427</strain>
    </source>
</reference>
<organism evidence="1 2">
    <name type="scientific">Bacillus swezeyi</name>
    <dbReference type="NCBI Taxonomy" id="1925020"/>
    <lineage>
        <taxon>Bacteria</taxon>
        <taxon>Bacillati</taxon>
        <taxon>Bacillota</taxon>
        <taxon>Bacilli</taxon>
        <taxon>Bacillales</taxon>
        <taxon>Bacillaceae</taxon>
        <taxon>Bacillus</taxon>
    </lineage>
</organism>
<proteinExistence type="predicted"/>
<gene>
    <name evidence="1" type="ORF">DX927_09045</name>
</gene>
<dbReference type="AlphaFoldDB" id="A0A5M8RQV8"/>
<dbReference type="EMBL" id="QSND01000002">
    <property type="protein sequence ID" value="KAA6450967.1"/>
    <property type="molecule type" value="Genomic_DNA"/>
</dbReference>
<evidence type="ECO:0000313" key="2">
    <source>
        <dbReference type="Proteomes" id="UP000324326"/>
    </source>
</evidence>
<evidence type="ECO:0000313" key="1">
    <source>
        <dbReference type="EMBL" id="KAA6450967.1"/>
    </source>
</evidence>
<sequence length="67" mass="7859">MTEQEQFERLKRNILVLDMSLSDAPFHGVNHDQIDGIKFAIKKTLKDTGITIESLIEERDKKDWFKP</sequence>
<dbReference type="Proteomes" id="UP000324326">
    <property type="component" value="Unassembled WGS sequence"/>
</dbReference>